<evidence type="ECO:0000313" key="4">
    <source>
        <dbReference type="Proteomes" id="UP001219525"/>
    </source>
</evidence>
<dbReference type="SUPFAM" id="SSF57701">
    <property type="entry name" value="Zn2/Cys6 DNA-binding domain"/>
    <property type="match status" value="1"/>
</dbReference>
<feature type="compositionally biased region" description="Pro residues" evidence="1">
    <location>
        <begin position="161"/>
        <end position="173"/>
    </location>
</feature>
<dbReference type="PROSITE" id="PS50048">
    <property type="entry name" value="ZN2_CY6_FUNGAL_2"/>
    <property type="match status" value="1"/>
</dbReference>
<feature type="compositionally biased region" description="Basic residues" evidence="1">
    <location>
        <begin position="176"/>
        <end position="190"/>
    </location>
</feature>
<keyword evidence="4" id="KW-1185">Reference proteome</keyword>
<dbReference type="CDD" id="cd00067">
    <property type="entry name" value="GAL4"/>
    <property type="match status" value="1"/>
</dbReference>
<dbReference type="EMBL" id="JARJCW010000126">
    <property type="protein sequence ID" value="KAJ7191952.1"/>
    <property type="molecule type" value="Genomic_DNA"/>
</dbReference>
<proteinExistence type="predicted"/>
<reference evidence="3" key="1">
    <citation type="submission" date="2023-03" db="EMBL/GenBank/DDBJ databases">
        <title>Massive genome expansion in bonnet fungi (Mycena s.s.) driven by repeated elements and novel gene families across ecological guilds.</title>
        <authorList>
            <consortium name="Lawrence Berkeley National Laboratory"/>
            <person name="Harder C.B."/>
            <person name="Miyauchi S."/>
            <person name="Viragh M."/>
            <person name="Kuo A."/>
            <person name="Thoen E."/>
            <person name="Andreopoulos B."/>
            <person name="Lu D."/>
            <person name="Skrede I."/>
            <person name="Drula E."/>
            <person name="Henrissat B."/>
            <person name="Morin E."/>
            <person name="Kohler A."/>
            <person name="Barry K."/>
            <person name="LaButti K."/>
            <person name="Morin E."/>
            <person name="Salamov A."/>
            <person name="Lipzen A."/>
            <person name="Mereny Z."/>
            <person name="Hegedus B."/>
            <person name="Baldrian P."/>
            <person name="Stursova M."/>
            <person name="Weitz H."/>
            <person name="Taylor A."/>
            <person name="Grigoriev I.V."/>
            <person name="Nagy L.G."/>
            <person name="Martin F."/>
            <person name="Kauserud H."/>
        </authorList>
    </citation>
    <scope>NUCLEOTIDE SEQUENCE</scope>
    <source>
        <strain evidence="3">9144</strain>
    </source>
</reference>
<comment type="caution">
    <text evidence="3">The sequence shown here is derived from an EMBL/GenBank/DDBJ whole genome shotgun (WGS) entry which is preliminary data.</text>
</comment>
<dbReference type="InterPro" id="IPR036864">
    <property type="entry name" value="Zn2-C6_fun-type_DNA-bd_sf"/>
</dbReference>
<dbReference type="AlphaFoldDB" id="A0AAD6UTW4"/>
<sequence length="359" mass="39448">MSMTVSSHPHPSLALPPVRLPDLATAGAARPFSAPTVRLPSYKELAAISQCEPEPRASADGPRSSLFTMGLIHLPPLKVPSRPLSGKHLDLARHSHCPPVPHRERERDSSVSTTSASPEAHSQEERDRDRGWDRDSRERERERERAYDTQPRTPHPRHSPSWPPAPSPAPFLAPPRHVHSHSPQHPHPHAHGPVPAHHPHALPFPPPGAAVGSGPSAYLPSATLLPDTAAAPPGSAPKLKFSHAKAGGRTKKQALSCFFCRERKIACGRPEDGSTDRRCNQCARRKIDCTYPTVSHRGQHSRLKSAARKAHHAHGDADMDVDMDMTRGDMDRGVNMDMDMDRGRNAYRFRHGHGHELVA</sequence>
<feature type="domain" description="Zn(2)-C6 fungal-type" evidence="2">
    <location>
        <begin position="256"/>
        <end position="291"/>
    </location>
</feature>
<dbReference type="GO" id="GO:0000981">
    <property type="term" value="F:DNA-binding transcription factor activity, RNA polymerase II-specific"/>
    <property type="evidence" value="ECO:0007669"/>
    <property type="project" value="InterPro"/>
</dbReference>
<evidence type="ECO:0000256" key="1">
    <source>
        <dbReference type="SAM" id="MobiDB-lite"/>
    </source>
</evidence>
<dbReference type="InterPro" id="IPR001138">
    <property type="entry name" value="Zn2Cys6_DnaBD"/>
</dbReference>
<dbReference type="Gene3D" id="4.10.240.10">
    <property type="entry name" value="Zn(2)-C6 fungal-type DNA-binding domain"/>
    <property type="match status" value="1"/>
</dbReference>
<protein>
    <recommendedName>
        <fullName evidence="2">Zn(2)-C6 fungal-type domain-containing protein</fullName>
    </recommendedName>
</protein>
<name>A0AAD6UTW4_9AGAR</name>
<gene>
    <name evidence="3" type="ORF">GGX14DRAFT_578539</name>
</gene>
<feature type="region of interest" description="Disordered" evidence="1">
    <location>
        <begin position="75"/>
        <end position="209"/>
    </location>
</feature>
<evidence type="ECO:0000313" key="3">
    <source>
        <dbReference type="EMBL" id="KAJ7191952.1"/>
    </source>
</evidence>
<dbReference type="GO" id="GO:0008270">
    <property type="term" value="F:zinc ion binding"/>
    <property type="evidence" value="ECO:0007669"/>
    <property type="project" value="InterPro"/>
</dbReference>
<organism evidence="3 4">
    <name type="scientific">Mycena pura</name>
    <dbReference type="NCBI Taxonomy" id="153505"/>
    <lineage>
        <taxon>Eukaryota</taxon>
        <taxon>Fungi</taxon>
        <taxon>Dikarya</taxon>
        <taxon>Basidiomycota</taxon>
        <taxon>Agaricomycotina</taxon>
        <taxon>Agaricomycetes</taxon>
        <taxon>Agaricomycetidae</taxon>
        <taxon>Agaricales</taxon>
        <taxon>Marasmiineae</taxon>
        <taxon>Mycenaceae</taxon>
        <taxon>Mycena</taxon>
    </lineage>
</organism>
<feature type="compositionally biased region" description="Basic and acidic residues" evidence="1">
    <location>
        <begin position="121"/>
        <end position="147"/>
    </location>
</feature>
<dbReference type="PROSITE" id="PS00463">
    <property type="entry name" value="ZN2_CY6_FUNGAL_1"/>
    <property type="match status" value="1"/>
</dbReference>
<evidence type="ECO:0000259" key="2">
    <source>
        <dbReference type="PROSITE" id="PS50048"/>
    </source>
</evidence>
<accession>A0AAD6UTW4</accession>
<dbReference type="Proteomes" id="UP001219525">
    <property type="component" value="Unassembled WGS sequence"/>
</dbReference>